<dbReference type="Proteomes" id="UP000313359">
    <property type="component" value="Unassembled WGS sequence"/>
</dbReference>
<feature type="compositionally biased region" description="Polar residues" evidence="1">
    <location>
        <begin position="212"/>
        <end position="223"/>
    </location>
</feature>
<feature type="region of interest" description="Disordered" evidence="1">
    <location>
        <begin position="146"/>
        <end position="184"/>
    </location>
</feature>
<organism evidence="2 3">
    <name type="scientific">Lentinus tigrinus ALCF2SS1-6</name>
    <dbReference type="NCBI Taxonomy" id="1328759"/>
    <lineage>
        <taxon>Eukaryota</taxon>
        <taxon>Fungi</taxon>
        <taxon>Dikarya</taxon>
        <taxon>Basidiomycota</taxon>
        <taxon>Agaricomycotina</taxon>
        <taxon>Agaricomycetes</taxon>
        <taxon>Polyporales</taxon>
        <taxon>Polyporaceae</taxon>
        <taxon>Lentinus</taxon>
    </lineage>
</organism>
<name>A0A5C2S4T0_9APHY</name>
<dbReference type="EMBL" id="ML122278">
    <property type="protein sequence ID" value="RPD57924.1"/>
    <property type="molecule type" value="Genomic_DNA"/>
</dbReference>
<proteinExistence type="predicted"/>
<feature type="region of interest" description="Disordered" evidence="1">
    <location>
        <begin position="200"/>
        <end position="230"/>
    </location>
</feature>
<evidence type="ECO:0000313" key="2">
    <source>
        <dbReference type="EMBL" id="RPD57924.1"/>
    </source>
</evidence>
<sequence>MEISYPTSTVSANALRRPGSSQGGRLTLIGGFRNRASNDLVSPSFCIPTYKVLKHPIQHRFLQVPLIRAPLSVHRRVTPDVLEAEAKSVQSRRTSRSNIGGNGWTPVNDNSSFLASTVHLRSDLAGTETKSLHFYASETCQRFSTTLPQRRRGSAETTPWSSGSFGNIGSIRRRTGRGRDRNPKFARPLDIRICGPSWQASRTDVHHKSRTTEGTGHNSNSNSDHSKIHCPSPNAPEYLWHLRTSYLNHPSQNRTQKHA</sequence>
<gene>
    <name evidence="2" type="ORF">L227DRAFT_577600</name>
</gene>
<protein>
    <submittedName>
        <fullName evidence="2">Uncharacterized protein</fullName>
    </submittedName>
</protein>
<evidence type="ECO:0000256" key="1">
    <source>
        <dbReference type="SAM" id="MobiDB-lite"/>
    </source>
</evidence>
<dbReference type="AlphaFoldDB" id="A0A5C2S4T0"/>
<reference evidence="2" key="1">
    <citation type="journal article" date="2018" name="Genome Biol. Evol.">
        <title>Genomics and development of Lentinus tigrinus, a white-rot wood-decaying mushroom with dimorphic fruiting bodies.</title>
        <authorList>
            <person name="Wu B."/>
            <person name="Xu Z."/>
            <person name="Knudson A."/>
            <person name="Carlson A."/>
            <person name="Chen N."/>
            <person name="Kovaka S."/>
            <person name="LaButti K."/>
            <person name="Lipzen A."/>
            <person name="Pennachio C."/>
            <person name="Riley R."/>
            <person name="Schakwitz W."/>
            <person name="Umezawa K."/>
            <person name="Ohm R.A."/>
            <person name="Grigoriev I.V."/>
            <person name="Nagy L.G."/>
            <person name="Gibbons J."/>
            <person name="Hibbett D."/>
        </authorList>
    </citation>
    <scope>NUCLEOTIDE SEQUENCE [LARGE SCALE GENOMIC DNA]</scope>
    <source>
        <strain evidence="2">ALCF2SS1-6</strain>
    </source>
</reference>
<feature type="compositionally biased region" description="Polar residues" evidence="1">
    <location>
        <begin position="1"/>
        <end position="12"/>
    </location>
</feature>
<feature type="region of interest" description="Disordered" evidence="1">
    <location>
        <begin position="1"/>
        <end position="20"/>
    </location>
</feature>
<feature type="region of interest" description="Disordered" evidence="1">
    <location>
        <begin position="86"/>
        <end position="106"/>
    </location>
</feature>
<feature type="compositionally biased region" description="Polar residues" evidence="1">
    <location>
        <begin position="88"/>
        <end position="106"/>
    </location>
</feature>
<feature type="compositionally biased region" description="Polar residues" evidence="1">
    <location>
        <begin position="155"/>
        <end position="165"/>
    </location>
</feature>
<accession>A0A5C2S4T0</accession>
<evidence type="ECO:0000313" key="3">
    <source>
        <dbReference type="Proteomes" id="UP000313359"/>
    </source>
</evidence>
<keyword evidence="3" id="KW-1185">Reference proteome</keyword>